<dbReference type="InterPro" id="IPR001506">
    <property type="entry name" value="Peptidase_M12A"/>
</dbReference>
<dbReference type="PROSITE" id="PS51864">
    <property type="entry name" value="ASTACIN"/>
    <property type="match status" value="1"/>
</dbReference>
<dbReference type="Proteomes" id="UP000032049">
    <property type="component" value="Unassembled WGS sequence"/>
</dbReference>
<dbReference type="InterPro" id="IPR034035">
    <property type="entry name" value="Astacin-like_dom"/>
</dbReference>
<dbReference type="SUPFAM" id="SSF55486">
    <property type="entry name" value="Metalloproteases ('zincins'), catalytic domain"/>
    <property type="match status" value="1"/>
</dbReference>
<feature type="active site" evidence="1">
    <location>
        <position position="190"/>
    </location>
</feature>
<feature type="binding site" evidence="1">
    <location>
        <position position="193"/>
    </location>
    <ligand>
        <name>Zn(2+)</name>
        <dbReference type="ChEBI" id="CHEBI:29105"/>
        <note>catalytic</note>
    </ligand>
</feature>
<keyword evidence="1" id="KW-0479">Metal-binding</keyword>
<keyword evidence="4" id="KW-1185">Reference proteome</keyword>
<evidence type="ECO:0000259" key="2">
    <source>
        <dbReference type="PROSITE" id="PS51864"/>
    </source>
</evidence>
<dbReference type="OrthoDB" id="8455098at2"/>
<comment type="caution">
    <text evidence="1">Lacks conserved residue(s) required for the propagation of feature annotation.</text>
</comment>
<dbReference type="PANTHER" id="PTHR10127">
    <property type="entry name" value="DISCOIDIN, CUB, EGF, LAMININ , AND ZINC METALLOPROTEASE DOMAIN CONTAINING"/>
    <property type="match status" value="1"/>
</dbReference>
<keyword evidence="1" id="KW-0378">Hydrolase</keyword>
<feature type="domain" description="Peptidase M12A" evidence="2">
    <location>
        <begin position="100"/>
        <end position="292"/>
    </location>
</feature>
<evidence type="ECO:0000313" key="3">
    <source>
        <dbReference type="EMBL" id="KIO75229.1"/>
    </source>
</evidence>
<dbReference type="AlphaFoldDB" id="A0A0D0FRY2"/>
<dbReference type="GO" id="GO:0004222">
    <property type="term" value="F:metalloendopeptidase activity"/>
    <property type="evidence" value="ECO:0007669"/>
    <property type="project" value="UniProtKB-UniRule"/>
</dbReference>
<dbReference type="GO" id="GO:0008270">
    <property type="term" value="F:zinc ion binding"/>
    <property type="evidence" value="ECO:0007669"/>
    <property type="project" value="UniProtKB-UniRule"/>
</dbReference>
<keyword evidence="1" id="KW-0645">Protease</keyword>
<reference evidence="3 4" key="1">
    <citation type="submission" date="2015-01" db="EMBL/GenBank/DDBJ databases">
        <title>Draft genome sequence of Pedobacter sp. NL19 isolated from sludge of an effluent treatment pond in an abandoned uranium mine.</title>
        <authorList>
            <person name="Santos T."/>
            <person name="Caetano T."/>
            <person name="Covas C."/>
            <person name="Cruz A."/>
            <person name="Mendo S."/>
        </authorList>
    </citation>
    <scope>NUCLEOTIDE SEQUENCE [LARGE SCALE GENOMIC DNA]</scope>
    <source>
        <strain evidence="3 4">NL19</strain>
    </source>
</reference>
<feature type="binding site" evidence="1">
    <location>
        <position position="189"/>
    </location>
    <ligand>
        <name>Zn(2+)</name>
        <dbReference type="ChEBI" id="CHEBI:29105"/>
        <note>catalytic</note>
    </ligand>
</feature>
<gene>
    <name evidence="3" type="ORF">TH53_21685</name>
</gene>
<dbReference type="GO" id="GO:0006508">
    <property type="term" value="P:proteolysis"/>
    <property type="evidence" value="ECO:0007669"/>
    <property type="project" value="UniProtKB-KW"/>
</dbReference>
<dbReference type="CDD" id="cd04280">
    <property type="entry name" value="ZnMc_astacin_like"/>
    <property type="match status" value="1"/>
</dbReference>
<keyword evidence="1" id="KW-0482">Metalloprotease</keyword>
<dbReference type="InterPro" id="IPR006026">
    <property type="entry name" value="Peptidase_Metallo"/>
</dbReference>
<comment type="cofactor">
    <cofactor evidence="1">
        <name>Zn(2+)</name>
        <dbReference type="ChEBI" id="CHEBI:29105"/>
    </cofactor>
    <text evidence="1">Binds 1 zinc ion per subunit.</text>
</comment>
<proteinExistence type="predicted"/>
<dbReference type="PROSITE" id="PS51257">
    <property type="entry name" value="PROKAR_LIPOPROTEIN"/>
    <property type="match status" value="1"/>
</dbReference>
<comment type="caution">
    <text evidence="3">The sequence shown here is derived from an EMBL/GenBank/DDBJ whole genome shotgun (WGS) entry which is preliminary data.</text>
</comment>
<evidence type="ECO:0000256" key="1">
    <source>
        <dbReference type="PROSITE-ProRule" id="PRU01211"/>
    </source>
</evidence>
<dbReference type="PANTHER" id="PTHR10127:SF850">
    <property type="entry name" value="METALLOENDOPEPTIDASE"/>
    <property type="match status" value="1"/>
</dbReference>
<protein>
    <recommendedName>
        <fullName evidence="2">Peptidase M12A domain-containing protein</fullName>
    </recommendedName>
</protein>
<name>A0A0D0FRY2_9SPHI</name>
<accession>A0A0D0FRY2</accession>
<dbReference type="RefSeq" id="WP_041885527.1">
    <property type="nucleotide sequence ID" value="NZ_CP157278.1"/>
</dbReference>
<keyword evidence="1" id="KW-0862">Zinc</keyword>
<dbReference type="InterPro" id="IPR024079">
    <property type="entry name" value="MetalloPept_cat_dom_sf"/>
</dbReference>
<feature type="binding site" evidence="1">
    <location>
        <position position="199"/>
    </location>
    <ligand>
        <name>Zn(2+)</name>
        <dbReference type="ChEBI" id="CHEBI:29105"/>
        <note>catalytic</note>
    </ligand>
</feature>
<dbReference type="SMART" id="SM00235">
    <property type="entry name" value="ZnMc"/>
    <property type="match status" value="1"/>
</dbReference>
<dbReference type="PRINTS" id="PR00480">
    <property type="entry name" value="ASTACIN"/>
</dbReference>
<dbReference type="Pfam" id="PF01400">
    <property type="entry name" value="Astacin"/>
    <property type="match status" value="1"/>
</dbReference>
<evidence type="ECO:0000313" key="4">
    <source>
        <dbReference type="Proteomes" id="UP000032049"/>
    </source>
</evidence>
<dbReference type="STRING" id="1503925.TH53_21685"/>
<sequence>MKTKILLIALACATMISACKKQNGEESQSSDIKQNDCNCSAEQALPDTKAELISFGSGNKQIQIERKNGIYILGGDMELTQKQVDFIKRQYNSAGVATESTFKDELKLRWPGGVVYYVVDSNMNAKKKKWVTDAIAHWESKTKFTFVQRDKEANYVRFVSGDGCSSSIGMVGGRQNITLGNCSLGSTIHEIGHAIGLLHEQCRADRDDFIIVNKDNIEDGKAHNFQTYIERGWTGGETGDFDFGSIMLYSSNAFSKNGEPTITKLDGTTFTGQRKELSEGDLAGIKFLYPDSVFTAK</sequence>
<organism evidence="3 4">
    <name type="scientific">Pedobacter lusitanus</name>
    <dbReference type="NCBI Taxonomy" id="1503925"/>
    <lineage>
        <taxon>Bacteria</taxon>
        <taxon>Pseudomonadati</taxon>
        <taxon>Bacteroidota</taxon>
        <taxon>Sphingobacteriia</taxon>
        <taxon>Sphingobacteriales</taxon>
        <taxon>Sphingobacteriaceae</taxon>
        <taxon>Pedobacter</taxon>
    </lineage>
</organism>
<dbReference type="Gene3D" id="3.40.390.10">
    <property type="entry name" value="Collagenase (Catalytic Domain)"/>
    <property type="match status" value="1"/>
</dbReference>
<dbReference type="EMBL" id="JXRA01000110">
    <property type="protein sequence ID" value="KIO75229.1"/>
    <property type="molecule type" value="Genomic_DNA"/>
</dbReference>